<evidence type="ECO:0000259" key="11">
    <source>
        <dbReference type="Pfam" id="PF07730"/>
    </source>
</evidence>
<feature type="domain" description="Signal transduction histidine kinase subgroup 3 dimerisation and phosphoacceptor" evidence="11">
    <location>
        <begin position="205"/>
        <end position="271"/>
    </location>
</feature>
<proteinExistence type="predicted"/>
<sequence>MSWMEAVDDRWGGGNGTVRLLVRLVGNSAFGYLLWRDGAFSGPLWVALCTSLCVALAFALMLLRVRRRYDRLAFALTLVMMTAAIAANPWISSLGSVYYVIGGIMLVGQPEVRVRTGVIWASVLGVALVLTGLVHGVHWSSVFGNTAGVAAVVLFGTNRRQRVLRRQQELTLAERNAQLKERQAALTAQTARTREEAARAAALEERSRIARDLHDLLAHALGGLVVQLDAAGAELERGRTDEAAARLRASRALAVEGLREARAAVQELRAEPAERGPVDLVDAVRAVLQGPVGVQLGIELDVVGDPRPVGGPVAETLAAVAREGLTNLNKHAPGGRGSATLVFATDRVLLELVNALVEPGAGDGGATGTGLTAPGQTAPGLADPGLADPALADTGAGAGLPGLRERLALVGGRLRAGREGGRWVLAAECPVPPEPRSAGPVADTPTTDEDRSTRPVGELR</sequence>
<dbReference type="InterPro" id="IPR011712">
    <property type="entry name" value="Sig_transdc_His_kin_sub3_dim/P"/>
</dbReference>
<feature type="transmembrane region" description="Helical" evidence="10">
    <location>
        <begin position="72"/>
        <end position="91"/>
    </location>
</feature>
<dbReference type="Pfam" id="PF07730">
    <property type="entry name" value="HisKA_3"/>
    <property type="match status" value="1"/>
</dbReference>
<name>A0A7W3IS78_9ACTN</name>
<keyword evidence="6 12" id="KW-0418">Kinase</keyword>
<dbReference type="PANTHER" id="PTHR24421:SF10">
    <property type="entry name" value="NITRATE_NITRITE SENSOR PROTEIN NARQ"/>
    <property type="match status" value="1"/>
</dbReference>
<evidence type="ECO:0000256" key="4">
    <source>
        <dbReference type="ARBA" id="ARBA00022679"/>
    </source>
</evidence>
<feature type="compositionally biased region" description="Basic and acidic residues" evidence="9">
    <location>
        <begin position="448"/>
        <end position="460"/>
    </location>
</feature>
<dbReference type="AlphaFoldDB" id="A0A7W3IS78"/>
<evidence type="ECO:0000256" key="1">
    <source>
        <dbReference type="ARBA" id="ARBA00000085"/>
    </source>
</evidence>
<dbReference type="EMBL" id="JACGWT010000003">
    <property type="protein sequence ID" value="MBA8794288.1"/>
    <property type="molecule type" value="Genomic_DNA"/>
</dbReference>
<keyword evidence="7" id="KW-0067">ATP-binding</keyword>
<dbReference type="InterPro" id="IPR036890">
    <property type="entry name" value="HATPase_C_sf"/>
</dbReference>
<keyword evidence="10" id="KW-1133">Transmembrane helix</keyword>
<evidence type="ECO:0000256" key="6">
    <source>
        <dbReference type="ARBA" id="ARBA00022777"/>
    </source>
</evidence>
<feature type="region of interest" description="Disordered" evidence="9">
    <location>
        <begin position="428"/>
        <end position="460"/>
    </location>
</feature>
<dbReference type="Gene3D" id="1.20.5.1930">
    <property type="match status" value="1"/>
</dbReference>
<gene>
    <name evidence="12" type="ORF">FHX74_001907</name>
</gene>
<evidence type="ECO:0000256" key="8">
    <source>
        <dbReference type="ARBA" id="ARBA00023012"/>
    </source>
</evidence>
<evidence type="ECO:0000313" key="13">
    <source>
        <dbReference type="Proteomes" id="UP000523079"/>
    </source>
</evidence>
<dbReference type="EC" id="2.7.13.3" evidence="2"/>
<dbReference type="GO" id="GO:0046983">
    <property type="term" value="F:protein dimerization activity"/>
    <property type="evidence" value="ECO:0007669"/>
    <property type="project" value="InterPro"/>
</dbReference>
<dbReference type="GO" id="GO:0005524">
    <property type="term" value="F:ATP binding"/>
    <property type="evidence" value="ECO:0007669"/>
    <property type="project" value="UniProtKB-KW"/>
</dbReference>
<reference evidence="12 13" key="1">
    <citation type="submission" date="2020-07" db="EMBL/GenBank/DDBJ databases">
        <title>Sequencing the genomes of 1000 actinobacteria strains.</title>
        <authorList>
            <person name="Klenk H.-P."/>
        </authorList>
    </citation>
    <scope>NUCLEOTIDE SEQUENCE [LARGE SCALE GENOMIC DNA]</scope>
    <source>
        <strain evidence="12 13">DSM 100723</strain>
    </source>
</reference>
<evidence type="ECO:0000256" key="3">
    <source>
        <dbReference type="ARBA" id="ARBA00022553"/>
    </source>
</evidence>
<keyword evidence="13" id="KW-1185">Reference proteome</keyword>
<keyword evidence="4" id="KW-0808">Transferase</keyword>
<organism evidence="12 13">
    <name type="scientific">Microlunatus kandeliicorticis</name>
    <dbReference type="NCBI Taxonomy" id="1759536"/>
    <lineage>
        <taxon>Bacteria</taxon>
        <taxon>Bacillati</taxon>
        <taxon>Actinomycetota</taxon>
        <taxon>Actinomycetes</taxon>
        <taxon>Propionibacteriales</taxon>
        <taxon>Propionibacteriaceae</taxon>
        <taxon>Microlunatus</taxon>
    </lineage>
</organism>
<keyword evidence="8" id="KW-0902">Two-component regulatory system</keyword>
<dbReference type="PANTHER" id="PTHR24421">
    <property type="entry name" value="NITRATE/NITRITE SENSOR PROTEIN NARX-RELATED"/>
    <property type="match status" value="1"/>
</dbReference>
<feature type="region of interest" description="Disordered" evidence="9">
    <location>
        <begin position="361"/>
        <end position="398"/>
    </location>
</feature>
<evidence type="ECO:0000313" key="12">
    <source>
        <dbReference type="EMBL" id="MBA8794288.1"/>
    </source>
</evidence>
<dbReference type="InterPro" id="IPR050482">
    <property type="entry name" value="Sensor_HK_TwoCompSys"/>
</dbReference>
<feature type="transmembrane region" description="Helical" evidence="10">
    <location>
        <begin position="142"/>
        <end position="158"/>
    </location>
</feature>
<dbReference type="Proteomes" id="UP000523079">
    <property type="component" value="Unassembled WGS sequence"/>
</dbReference>
<accession>A0A7W3IS78</accession>
<evidence type="ECO:0000256" key="5">
    <source>
        <dbReference type="ARBA" id="ARBA00022741"/>
    </source>
</evidence>
<keyword evidence="10" id="KW-0472">Membrane</keyword>
<evidence type="ECO:0000256" key="10">
    <source>
        <dbReference type="SAM" id="Phobius"/>
    </source>
</evidence>
<dbReference type="GO" id="GO:0016020">
    <property type="term" value="C:membrane"/>
    <property type="evidence" value="ECO:0007669"/>
    <property type="project" value="InterPro"/>
</dbReference>
<keyword evidence="5" id="KW-0547">Nucleotide-binding</keyword>
<dbReference type="GO" id="GO:0000155">
    <property type="term" value="F:phosphorelay sensor kinase activity"/>
    <property type="evidence" value="ECO:0007669"/>
    <property type="project" value="InterPro"/>
</dbReference>
<evidence type="ECO:0000256" key="7">
    <source>
        <dbReference type="ARBA" id="ARBA00022840"/>
    </source>
</evidence>
<keyword evidence="3" id="KW-0597">Phosphoprotein</keyword>
<dbReference type="Gene3D" id="3.30.565.10">
    <property type="entry name" value="Histidine kinase-like ATPase, C-terminal domain"/>
    <property type="match status" value="1"/>
</dbReference>
<feature type="transmembrane region" description="Helical" evidence="10">
    <location>
        <begin position="44"/>
        <end position="65"/>
    </location>
</feature>
<protein>
    <recommendedName>
        <fullName evidence="2">histidine kinase</fullName>
        <ecNumber evidence="2">2.7.13.3</ecNumber>
    </recommendedName>
</protein>
<feature type="compositionally biased region" description="Low complexity" evidence="9">
    <location>
        <begin position="369"/>
        <end position="393"/>
    </location>
</feature>
<feature type="transmembrane region" description="Helical" evidence="10">
    <location>
        <begin position="119"/>
        <end position="136"/>
    </location>
</feature>
<evidence type="ECO:0000256" key="2">
    <source>
        <dbReference type="ARBA" id="ARBA00012438"/>
    </source>
</evidence>
<comment type="catalytic activity">
    <reaction evidence="1">
        <text>ATP + protein L-histidine = ADP + protein N-phospho-L-histidine.</text>
        <dbReference type="EC" id="2.7.13.3"/>
    </reaction>
</comment>
<keyword evidence="10" id="KW-0812">Transmembrane</keyword>
<comment type="caution">
    <text evidence="12">The sequence shown here is derived from an EMBL/GenBank/DDBJ whole genome shotgun (WGS) entry which is preliminary data.</text>
</comment>
<evidence type="ECO:0000256" key="9">
    <source>
        <dbReference type="SAM" id="MobiDB-lite"/>
    </source>
</evidence>